<comment type="subcellular location">
    <subcellularLocation>
        <location evidence="1">Periplasm</location>
    </subcellularLocation>
</comment>
<evidence type="ECO:0000256" key="2">
    <source>
        <dbReference type="ARBA" id="ARBA00010742"/>
    </source>
</evidence>
<dbReference type="GO" id="GO:0042597">
    <property type="term" value="C:periplasmic space"/>
    <property type="evidence" value="ECO:0007669"/>
    <property type="project" value="UniProtKB-SubCell"/>
</dbReference>
<gene>
    <name evidence="5" type="ORF">BECKUNK1418G_GA0071005_101125</name>
    <name evidence="6" type="ORF">BECKUNK1418H_GA0071006_101224</name>
</gene>
<dbReference type="Gene3D" id="3.40.190.10">
    <property type="entry name" value="Periplasmic binding protein-like II"/>
    <property type="match status" value="3"/>
</dbReference>
<dbReference type="PANTHER" id="PTHR30024">
    <property type="entry name" value="ALIPHATIC SULFONATES-BINDING PROTEIN-RELATED"/>
    <property type="match status" value="1"/>
</dbReference>
<keyword evidence="4" id="KW-1133">Transmembrane helix</keyword>
<organism evidence="6">
    <name type="scientific">Candidatus Kentrum sp. UNK</name>
    <dbReference type="NCBI Taxonomy" id="2126344"/>
    <lineage>
        <taxon>Bacteria</taxon>
        <taxon>Pseudomonadati</taxon>
        <taxon>Pseudomonadota</taxon>
        <taxon>Gammaproteobacteria</taxon>
        <taxon>Candidatus Kentrum</taxon>
    </lineage>
</organism>
<evidence type="ECO:0000313" key="5">
    <source>
        <dbReference type="EMBL" id="VFK60380.1"/>
    </source>
</evidence>
<evidence type="ECO:0000256" key="3">
    <source>
        <dbReference type="ARBA" id="ARBA00022729"/>
    </source>
</evidence>
<dbReference type="AlphaFoldDB" id="A0A451AT52"/>
<protein>
    <submittedName>
        <fullName evidence="6">NitT/TauT family transport system substrate-binding protein</fullName>
    </submittedName>
</protein>
<dbReference type="Pfam" id="PF13379">
    <property type="entry name" value="NMT1_2"/>
    <property type="match status" value="1"/>
</dbReference>
<evidence type="ECO:0000256" key="4">
    <source>
        <dbReference type="SAM" id="Phobius"/>
    </source>
</evidence>
<accession>A0A451AT52</accession>
<dbReference type="PANTHER" id="PTHR30024:SF47">
    <property type="entry name" value="TAURINE-BINDING PERIPLASMIC PROTEIN"/>
    <property type="match status" value="1"/>
</dbReference>
<comment type="similarity">
    <text evidence="2">Belongs to the bacterial solute-binding protein SsuA/TauA family.</text>
</comment>
<keyword evidence="3" id="KW-0732">Signal</keyword>
<feature type="transmembrane region" description="Helical" evidence="4">
    <location>
        <begin position="12"/>
        <end position="32"/>
    </location>
</feature>
<evidence type="ECO:0000313" key="6">
    <source>
        <dbReference type="EMBL" id="VFK69231.1"/>
    </source>
</evidence>
<keyword evidence="4" id="KW-0812">Transmembrane</keyword>
<sequence length="329" mass="36853">MDGSRKNYAGRKALYIVIILSLIVLAFVYNFFPKSEQNVVKVGYPPVSTSLPLFVAIDQKIFSNKGLSIEPIRFETANQITEALVANRIDATSVSADFPFLTMAQRAPDAFKLYAWEMLDTNIPFDMILVRKDSSINSIADLHNKTVATFPGSQLRYYFQLILKKATEGTVDVTVTEMIPSNQIPALVSKSVDAIFCLEPICTIALEKGIGKILVTSPISRYISDGSPMPAASFAISSRFIQHRPKTALSFVEAMWSAIDLINANQERWRYLYPTFTPITPELAPKIPVTIFSKVNDMDLSLFQKEADILYEAGLLNRRTDVETLVYRK</sequence>
<evidence type="ECO:0000256" key="1">
    <source>
        <dbReference type="ARBA" id="ARBA00004418"/>
    </source>
</evidence>
<reference evidence="6" key="1">
    <citation type="submission" date="2019-02" db="EMBL/GenBank/DDBJ databases">
        <authorList>
            <person name="Gruber-Vodicka R. H."/>
            <person name="Seah K. B. B."/>
        </authorList>
    </citation>
    <scope>NUCLEOTIDE SEQUENCE</scope>
    <source>
        <strain evidence="6">BECK_BY19</strain>
        <strain evidence="5">BECK_BY8</strain>
    </source>
</reference>
<dbReference type="EMBL" id="CAADGD010000012">
    <property type="protein sequence ID" value="VFK69231.1"/>
    <property type="molecule type" value="Genomic_DNA"/>
</dbReference>
<proteinExistence type="inferred from homology"/>
<dbReference type="EMBL" id="CAADFZ010000011">
    <property type="protein sequence ID" value="VFK60380.1"/>
    <property type="molecule type" value="Genomic_DNA"/>
</dbReference>
<dbReference type="SUPFAM" id="SSF53850">
    <property type="entry name" value="Periplasmic binding protein-like II"/>
    <property type="match status" value="1"/>
</dbReference>
<name>A0A451AT52_9GAMM</name>
<keyword evidence="4" id="KW-0472">Membrane</keyword>